<dbReference type="InterPro" id="IPR000719">
    <property type="entry name" value="Prot_kinase_dom"/>
</dbReference>
<keyword evidence="5 8" id="KW-0067">ATP-binding</keyword>
<dbReference type="Gene3D" id="1.10.510.10">
    <property type="entry name" value="Transferase(Phosphotransferase) domain 1"/>
    <property type="match status" value="1"/>
</dbReference>
<protein>
    <recommendedName>
        <fullName evidence="11">Protein kinase domain-containing protein</fullName>
    </recommendedName>
</protein>
<dbReference type="EMBL" id="VBOY01000025">
    <property type="protein sequence ID" value="TMQ67898.1"/>
    <property type="molecule type" value="Genomic_DNA"/>
</dbReference>
<dbReference type="GO" id="GO:0005524">
    <property type="term" value="F:ATP binding"/>
    <property type="evidence" value="ECO:0007669"/>
    <property type="project" value="UniProtKB-UniRule"/>
</dbReference>
<keyword evidence="4" id="KW-0418">Kinase</keyword>
<dbReference type="CDD" id="cd14014">
    <property type="entry name" value="STKc_PknB_like"/>
    <property type="match status" value="1"/>
</dbReference>
<proteinExistence type="predicted"/>
<evidence type="ECO:0000256" key="7">
    <source>
        <dbReference type="ARBA" id="ARBA00048679"/>
    </source>
</evidence>
<dbReference type="FunFam" id="3.30.200.20:FF:000035">
    <property type="entry name" value="Serine/threonine protein kinase Stk1"/>
    <property type="match status" value="1"/>
</dbReference>
<dbReference type="InterPro" id="IPR017441">
    <property type="entry name" value="Protein_kinase_ATP_BS"/>
</dbReference>
<dbReference type="PROSITE" id="PS00107">
    <property type="entry name" value="PROTEIN_KINASE_ATP"/>
    <property type="match status" value="1"/>
</dbReference>
<dbReference type="PROSITE" id="PS00108">
    <property type="entry name" value="PROTEIN_KINASE_ST"/>
    <property type="match status" value="1"/>
</dbReference>
<feature type="region of interest" description="Disordered" evidence="9">
    <location>
        <begin position="691"/>
        <end position="713"/>
    </location>
</feature>
<evidence type="ECO:0000256" key="9">
    <source>
        <dbReference type="SAM" id="MobiDB-lite"/>
    </source>
</evidence>
<comment type="catalytic activity">
    <reaction evidence="6">
        <text>L-threonyl-[protein] + ATP = O-phospho-L-threonyl-[protein] + ADP + H(+)</text>
        <dbReference type="Rhea" id="RHEA:46608"/>
        <dbReference type="Rhea" id="RHEA-COMP:11060"/>
        <dbReference type="Rhea" id="RHEA-COMP:11605"/>
        <dbReference type="ChEBI" id="CHEBI:15378"/>
        <dbReference type="ChEBI" id="CHEBI:30013"/>
        <dbReference type="ChEBI" id="CHEBI:30616"/>
        <dbReference type="ChEBI" id="CHEBI:61977"/>
        <dbReference type="ChEBI" id="CHEBI:456216"/>
        <dbReference type="EC" id="2.7.11.1"/>
    </reaction>
</comment>
<gene>
    <name evidence="12" type="ORF">E6K78_03205</name>
</gene>
<evidence type="ECO:0000256" key="3">
    <source>
        <dbReference type="ARBA" id="ARBA00022741"/>
    </source>
</evidence>
<evidence type="ECO:0000313" key="13">
    <source>
        <dbReference type="Proteomes" id="UP000316609"/>
    </source>
</evidence>
<evidence type="ECO:0000256" key="10">
    <source>
        <dbReference type="SAM" id="Phobius"/>
    </source>
</evidence>
<dbReference type="PANTHER" id="PTHR43289">
    <property type="entry name" value="MITOGEN-ACTIVATED PROTEIN KINASE KINASE KINASE 20-RELATED"/>
    <property type="match status" value="1"/>
</dbReference>
<dbReference type="SUPFAM" id="SSF82171">
    <property type="entry name" value="DPP6 N-terminal domain-like"/>
    <property type="match status" value="1"/>
</dbReference>
<comment type="catalytic activity">
    <reaction evidence="7">
        <text>L-seryl-[protein] + ATP = O-phospho-L-seryl-[protein] + ADP + H(+)</text>
        <dbReference type="Rhea" id="RHEA:17989"/>
        <dbReference type="Rhea" id="RHEA-COMP:9863"/>
        <dbReference type="Rhea" id="RHEA-COMP:11604"/>
        <dbReference type="ChEBI" id="CHEBI:15378"/>
        <dbReference type="ChEBI" id="CHEBI:29999"/>
        <dbReference type="ChEBI" id="CHEBI:30616"/>
        <dbReference type="ChEBI" id="CHEBI:83421"/>
        <dbReference type="ChEBI" id="CHEBI:456216"/>
        <dbReference type="EC" id="2.7.11.1"/>
    </reaction>
</comment>
<organism evidence="12 13">
    <name type="scientific">Eiseniibacteriota bacterium</name>
    <dbReference type="NCBI Taxonomy" id="2212470"/>
    <lineage>
        <taxon>Bacteria</taxon>
        <taxon>Candidatus Eiseniibacteriota</taxon>
    </lineage>
</organism>
<dbReference type="Pfam" id="PF07676">
    <property type="entry name" value="PD40"/>
    <property type="match status" value="3"/>
</dbReference>
<dbReference type="Gene3D" id="2.120.10.30">
    <property type="entry name" value="TolB, C-terminal domain"/>
    <property type="match status" value="2"/>
</dbReference>
<keyword evidence="3 8" id="KW-0547">Nucleotide-binding</keyword>
<keyword evidence="10" id="KW-0472">Membrane</keyword>
<dbReference type="AlphaFoldDB" id="A0A538TWC7"/>
<comment type="caution">
    <text evidence="12">The sequence shown here is derived from an EMBL/GenBank/DDBJ whole genome shotgun (WGS) entry which is preliminary data.</text>
</comment>
<evidence type="ECO:0000313" key="12">
    <source>
        <dbReference type="EMBL" id="TMQ67898.1"/>
    </source>
</evidence>
<evidence type="ECO:0000256" key="8">
    <source>
        <dbReference type="PROSITE-ProRule" id="PRU10141"/>
    </source>
</evidence>
<dbReference type="PROSITE" id="PS50011">
    <property type="entry name" value="PROTEIN_KINASE_DOM"/>
    <property type="match status" value="1"/>
</dbReference>
<dbReference type="InterPro" id="IPR011659">
    <property type="entry name" value="WD40"/>
</dbReference>
<feature type="transmembrane region" description="Helical" evidence="10">
    <location>
        <begin position="305"/>
        <end position="328"/>
    </location>
</feature>
<evidence type="ECO:0000256" key="1">
    <source>
        <dbReference type="ARBA" id="ARBA00022527"/>
    </source>
</evidence>
<feature type="non-terminal residue" evidence="12">
    <location>
        <position position="745"/>
    </location>
</feature>
<feature type="region of interest" description="Disordered" evidence="9">
    <location>
        <begin position="726"/>
        <end position="745"/>
    </location>
</feature>
<sequence>MSLAAGTRFGPYEIVMPLGAGGMGEVYHGRDTRLGRDVAIKVLPPHLSQSPEFRARFEREARAISSLNHPHICVLYDVGCEGEVDYLVMEHLDGETLAARLERGPLPIEPLLKAGIEIADALDKAHRQGLVHRDLKPGNVMLTKSGAKLLDFGLARSVVGQGGPAGLTQPITMSRPLTAEGSIVGTFQYMAPELLEGQEADARTDLFALGATLYEMATGRRAFEGKSQASLIAAILERDPPAISTVAPLAPPALDRLVRACLAKDPDQRVQMAHDVKLQLQWIAEGGSAAGVPAPVAARRRSREAFAWAAAAAAGVAALGLGAGFVLLRPPPPKVTRFMVEAPSGAPSMLWPRLSPDGTQLAFLATDSTGTPRIWIRPLDALTAHPLAGTENPGRPFWSPDGRFLAYISDGKLKKVPVAGGPVVTISDAPGGADGSWGTRGLILFDGSTSDSIRSVPAAGGSVRAASFLHRGRNDAYHAWPHFLPDGRHFLFLAYPPGASEGSIMAGAVGSPTAKEIGRTEGRVEYAAPGYLVYPREGTLMAQPFDLRALRITGDPIPVGENVTVGQASGHFSTSGDGVLAYRAEETEEKSQLVWVDRAGRRLGDAGPPAQYRDLAISPDGSQVAVSIAEAHGGSQDIWIRHLARGVTTRLTFTKANDVWPIWSPDGQRVAFSSDRSGEYRVFVKAASGGEGEDSLQHVPGGPEGPTDWSRDGRLVATTQRSASWDMWVESASGKDPPRSFLQSP</sequence>
<keyword evidence="10" id="KW-1133">Transmembrane helix</keyword>
<keyword evidence="2" id="KW-0808">Transferase</keyword>
<dbReference type="SUPFAM" id="SSF56112">
    <property type="entry name" value="Protein kinase-like (PK-like)"/>
    <property type="match status" value="1"/>
</dbReference>
<feature type="domain" description="Protein kinase" evidence="11">
    <location>
        <begin position="12"/>
        <end position="283"/>
    </location>
</feature>
<reference evidence="12 13" key="1">
    <citation type="journal article" date="2019" name="Nat. Microbiol.">
        <title>Mediterranean grassland soil C-N compound turnover is dependent on rainfall and depth, and is mediated by genomically divergent microorganisms.</title>
        <authorList>
            <person name="Diamond S."/>
            <person name="Andeer P.F."/>
            <person name="Li Z."/>
            <person name="Crits-Christoph A."/>
            <person name="Burstein D."/>
            <person name="Anantharaman K."/>
            <person name="Lane K.R."/>
            <person name="Thomas B.C."/>
            <person name="Pan C."/>
            <person name="Northen T.R."/>
            <person name="Banfield J.F."/>
        </authorList>
    </citation>
    <scope>NUCLEOTIDE SEQUENCE [LARGE SCALE GENOMIC DNA]</scope>
    <source>
        <strain evidence="12">WS_8</strain>
    </source>
</reference>
<evidence type="ECO:0000256" key="6">
    <source>
        <dbReference type="ARBA" id="ARBA00047899"/>
    </source>
</evidence>
<feature type="binding site" evidence="8">
    <location>
        <position position="41"/>
    </location>
    <ligand>
        <name>ATP</name>
        <dbReference type="ChEBI" id="CHEBI:30616"/>
    </ligand>
</feature>
<dbReference type="InterPro" id="IPR008271">
    <property type="entry name" value="Ser/Thr_kinase_AS"/>
</dbReference>
<keyword evidence="1" id="KW-0723">Serine/threonine-protein kinase</keyword>
<dbReference type="PANTHER" id="PTHR43289:SF6">
    <property type="entry name" value="SERINE_THREONINE-PROTEIN KINASE NEKL-3"/>
    <property type="match status" value="1"/>
</dbReference>
<evidence type="ECO:0000256" key="4">
    <source>
        <dbReference type="ARBA" id="ARBA00022777"/>
    </source>
</evidence>
<dbReference type="Pfam" id="PF00069">
    <property type="entry name" value="Pkinase"/>
    <property type="match status" value="1"/>
</dbReference>
<evidence type="ECO:0000259" key="11">
    <source>
        <dbReference type="PROSITE" id="PS50011"/>
    </source>
</evidence>
<dbReference type="GO" id="GO:0004674">
    <property type="term" value="F:protein serine/threonine kinase activity"/>
    <property type="evidence" value="ECO:0007669"/>
    <property type="project" value="UniProtKB-KW"/>
</dbReference>
<dbReference type="InterPro" id="IPR011042">
    <property type="entry name" value="6-blade_b-propeller_TolB-like"/>
</dbReference>
<dbReference type="Proteomes" id="UP000316609">
    <property type="component" value="Unassembled WGS sequence"/>
</dbReference>
<dbReference type="InterPro" id="IPR011009">
    <property type="entry name" value="Kinase-like_dom_sf"/>
</dbReference>
<dbReference type="SMART" id="SM00220">
    <property type="entry name" value="S_TKc"/>
    <property type="match status" value="1"/>
</dbReference>
<evidence type="ECO:0000256" key="2">
    <source>
        <dbReference type="ARBA" id="ARBA00022679"/>
    </source>
</evidence>
<keyword evidence="10" id="KW-0812">Transmembrane</keyword>
<name>A0A538TWC7_UNCEI</name>
<dbReference type="Gene3D" id="3.30.200.20">
    <property type="entry name" value="Phosphorylase Kinase, domain 1"/>
    <property type="match status" value="1"/>
</dbReference>
<accession>A0A538TWC7</accession>
<evidence type="ECO:0000256" key="5">
    <source>
        <dbReference type="ARBA" id="ARBA00022840"/>
    </source>
</evidence>